<accession>I0Z488</accession>
<dbReference type="PROSITE" id="PS00329">
    <property type="entry name" value="HSP70_2"/>
    <property type="match status" value="1"/>
</dbReference>
<dbReference type="PROSITE" id="PS01036">
    <property type="entry name" value="HSP70_3"/>
    <property type="match status" value="1"/>
</dbReference>
<comment type="caution">
    <text evidence="3">The sequence shown here is derived from an EMBL/GenBank/DDBJ whole genome shotgun (WGS) entry which is preliminary data.</text>
</comment>
<sequence>AKAVVGIDLGTSNSAVAAIRDGHAQIIEGIDGPVTPSCVALLQVNELHSSLQHRDTVLVGQAARRQAAVNSLNTYSSVKRLLGRRYSQIQDELQLASFEGRQSADGGVELLCPSRQTILSAEQISAFILERLVKQAEEGLEEDVDGAVIAVPAHFDDRQRKATLEAGRLAGLTRLQVLHEPVAASIAYGHGRGTEDSLILVFDLGGGTFDVSLVECFEGCLEVIATGGDARLGGNDWDSKLMRWVMQQVPGAESRCKDPAALHRLLEAVESAKRRLSSERSTDIHLPFWEGQRSLTVDISRQQFEEATGALRARLWPPLEQIGRQAFVEPQARRITQVVMVGGATAMPQVQEFVQAVTGIQPQALIAVQVTVDPALCVALGAAMYGGALEGTL</sequence>
<evidence type="ECO:0000256" key="1">
    <source>
        <dbReference type="ARBA" id="ARBA00022741"/>
    </source>
</evidence>
<evidence type="ECO:0000313" key="3">
    <source>
        <dbReference type="EMBL" id="EIE25457.1"/>
    </source>
</evidence>
<evidence type="ECO:0000313" key="4">
    <source>
        <dbReference type="Proteomes" id="UP000007264"/>
    </source>
</evidence>
<dbReference type="InterPro" id="IPR018181">
    <property type="entry name" value="Heat_shock_70_CS"/>
</dbReference>
<dbReference type="Proteomes" id="UP000007264">
    <property type="component" value="Unassembled WGS sequence"/>
</dbReference>
<dbReference type="PANTHER" id="PTHR19375">
    <property type="entry name" value="HEAT SHOCK PROTEIN 70KDA"/>
    <property type="match status" value="1"/>
</dbReference>
<dbReference type="AlphaFoldDB" id="I0Z488"/>
<dbReference type="EMBL" id="AGSI01000004">
    <property type="protein sequence ID" value="EIE25457.1"/>
    <property type="molecule type" value="Genomic_DNA"/>
</dbReference>
<keyword evidence="3" id="KW-0346">Stress response</keyword>
<dbReference type="FunFam" id="3.90.640.10:FF:000003">
    <property type="entry name" value="Molecular chaperone DnaK"/>
    <property type="match status" value="1"/>
</dbReference>
<protein>
    <submittedName>
        <fullName evidence="3">Heat shock protein 70</fullName>
    </submittedName>
</protein>
<keyword evidence="4" id="KW-1185">Reference proteome</keyword>
<dbReference type="OrthoDB" id="509925at2759"/>
<feature type="non-terminal residue" evidence="3">
    <location>
        <position position="1"/>
    </location>
</feature>
<dbReference type="PROSITE" id="PS00297">
    <property type="entry name" value="HSP70_1"/>
    <property type="match status" value="1"/>
</dbReference>
<dbReference type="Pfam" id="PF00012">
    <property type="entry name" value="HSP70"/>
    <property type="match status" value="1"/>
</dbReference>
<dbReference type="InterPro" id="IPR043129">
    <property type="entry name" value="ATPase_NBD"/>
</dbReference>
<gene>
    <name evidence="3" type="ORF">COCSUDRAFT_3548</name>
</gene>
<dbReference type="GO" id="GO:0005524">
    <property type="term" value="F:ATP binding"/>
    <property type="evidence" value="ECO:0007669"/>
    <property type="project" value="UniProtKB-KW"/>
</dbReference>
<dbReference type="GO" id="GO:0140662">
    <property type="term" value="F:ATP-dependent protein folding chaperone"/>
    <property type="evidence" value="ECO:0007669"/>
    <property type="project" value="InterPro"/>
</dbReference>
<proteinExistence type="predicted"/>
<keyword evidence="2" id="KW-0067">ATP-binding</keyword>
<keyword evidence="1" id="KW-0547">Nucleotide-binding</keyword>
<dbReference type="KEGG" id="csl:COCSUDRAFT_3548"/>
<dbReference type="InterPro" id="IPR013126">
    <property type="entry name" value="Hsp_70_fam"/>
</dbReference>
<dbReference type="GeneID" id="17043459"/>
<name>I0Z488_COCSC</name>
<dbReference type="PRINTS" id="PR00301">
    <property type="entry name" value="HEATSHOCK70"/>
</dbReference>
<dbReference type="Gene3D" id="3.90.640.10">
    <property type="entry name" value="Actin, Chain A, domain 4"/>
    <property type="match status" value="1"/>
</dbReference>
<dbReference type="RefSeq" id="XP_005650001.1">
    <property type="nucleotide sequence ID" value="XM_005649944.1"/>
</dbReference>
<reference evidence="3 4" key="1">
    <citation type="journal article" date="2012" name="Genome Biol.">
        <title>The genome of the polar eukaryotic microalga coccomyxa subellipsoidea reveals traits of cold adaptation.</title>
        <authorList>
            <person name="Blanc G."/>
            <person name="Agarkova I."/>
            <person name="Grimwood J."/>
            <person name="Kuo A."/>
            <person name="Brueggeman A."/>
            <person name="Dunigan D."/>
            <person name="Gurnon J."/>
            <person name="Ladunga I."/>
            <person name="Lindquist E."/>
            <person name="Lucas S."/>
            <person name="Pangilinan J."/>
            <person name="Proschold T."/>
            <person name="Salamov A."/>
            <person name="Schmutz J."/>
            <person name="Weeks D."/>
            <person name="Yamada T."/>
            <person name="Claverie J.M."/>
            <person name="Grigoriev I."/>
            <person name="Van Etten J."/>
            <person name="Lomsadze A."/>
            <person name="Borodovsky M."/>
        </authorList>
    </citation>
    <scope>NUCLEOTIDE SEQUENCE [LARGE SCALE GENOMIC DNA]</scope>
    <source>
        <strain evidence="3 4">C-169</strain>
    </source>
</reference>
<dbReference type="eggNOG" id="KOG0102">
    <property type="taxonomic scope" value="Eukaryota"/>
</dbReference>
<dbReference type="Gene3D" id="3.30.420.40">
    <property type="match status" value="2"/>
</dbReference>
<organism evidence="3 4">
    <name type="scientific">Coccomyxa subellipsoidea (strain C-169)</name>
    <name type="common">Green microalga</name>
    <dbReference type="NCBI Taxonomy" id="574566"/>
    <lineage>
        <taxon>Eukaryota</taxon>
        <taxon>Viridiplantae</taxon>
        <taxon>Chlorophyta</taxon>
        <taxon>core chlorophytes</taxon>
        <taxon>Trebouxiophyceae</taxon>
        <taxon>Trebouxiophyceae incertae sedis</taxon>
        <taxon>Coccomyxaceae</taxon>
        <taxon>Coccomyxa</taxon>
        <taxon>Coccomyxa subellipsoidea</taxon>
    </lineage>
</organism>
<feature type="non-terminal residue" evidence="3">
    <location>
        <position position="393"/>
    </location>
</feature>
<evidence type="ECO:0000256" key="2">
    <source>
        <dbReference type="ARBA" id="ARBA00022840"/>
    </source>
</evidence>
<dbReference type="SUPFAM" id="SSF53067">
    <property type="entry name" value="Actin-like ATPase domain"/>
    <property type="match status" value="2"/>
</dbReference>
<dbReference type="STRING" id="574566.I0Z488"/>